<comment type="catalytic activity">
    <reaction evidence="6 7">
        <text>L-glutamyl-tRNA(Gln) + L-glutamine + ATP + H2O = L-glutaminyl-tRNA(Gln) + L-glutamate + ADP + phosphate + H(+)</text>
        <dbReference type="Rhea" id="RHEA:17521"/>
        <dbReference type="Rhea" id="RHEA-COMP:9681"/>
        <dbReference type="Rhea" id="RHEA-COMP:9684"/>
        <dbReference type="ChEBI" id="CHEBI:15377"/>
        <dbReference type="ChEBI" id="CHEBI:15378"/>
        <dbReference type="ChEBI" id="CHEBI:29985"/>
        <dbReference type="ChEBI" id="CHEBI:30616"/>
        <dbReference type="ChEBI" id="CHEBI:43474"/>
        <dbReference type="ChEBI" id="CHEBI:58359"/>
        <dbReference type="ChEBI" id="CHEBI:78520"/>
        <dbReference type="ChEBI" id="CHEBI:78521"/>
        <dbReference type="ChEBI" id="CHEBI:456216"/>
        <dbReference type="EC" id="6.3.5.7"/>
    </reaction>
</comment>
<evidence type="ECO:0000259" key="8">
    <source>
        <dbReference type="Pfam" id="PF01425"/>
    </source>
</evidence>
<dbReference type="GO" id="GO:0050567">
    <property type="term" value="F:glutaminyl-tRNA synthase (glutamine-hydrolyzing) activity"/>
    <property type="evidence" value="ECO:0007669"/>
    <property type="project" value="UniProtKB-UniRule"/>
</dbReference>
<evidence type="ECO:0000256" key="6">
    <source>
        <dbReference type="ARBA" id="ARBA00047407"/>
    </source>
</evidence>
<dbReference type="GO" id="GO:0016740">
    <property type="term" value="F:transferase activity"/>
    <property type="evidence" value="ECO:0007669"/>
    <property type="project" value="UniProtKB-KW"/>
</dbReference>
<dbReference type="GO" id="GO:0030956">
    <property type="term" value="C:glutamyl-tRNA(Gln) amidotransferase complex"/>
    <property type="evidence" value="ECO:0007669"/>
    <property type="project" value="InterPro"/>
</dbReference>
<dbReference type="PANTHER" id="PTHR11895">
    <property type="entry name" value="TRANSAMIDASE"/>
    <property type="match status" value="1"/>
</dbReference>
<dbReference type="Proteomes" id="UP000236950">
    <property type="component" value="Unassembled WGS sequence"/>
</dbReference>
<evidence type="ECO:0000256" key="7">
    <source>
        <dbReference type="HAMAP-Rule" id="MF_00120"/>
    </source>
</evidence>
<feature type="domain" description="Amidase" evidence="8">
    <location>
        <begin position="39"/>
        <end position="438"/>
    </location>
</feature>
<dbReference type="NCBIfam" id="TIGR00132">
    <property type="entry name" value="gatA"/>
    <property type="match status" value="1"/>
</dbReference>
<comment type="function">
    <text evidence="7">Allows the formation of correctly charged Gln-tRNA(Gln) through the transamidation of misacylated Glu-tRNA(Gln) in organisms which lack glutaminyl-tRNA synthetase. The reaction takes place in the presence of glutamine and ATP through an activated gamma-phospho-Glu-tRNA(Gln).</text>
</comment>
<feature type="active site" description="Charge relay system" evidence="7">
    <location>
        <position position="54"/>
    </location>
</feature>
<dbReference type="HAMAP" id="MF_00120">
    <property type="entry name" value="GatA"/>
    <property type="match status" value="1"/>
</dbReference>
<dbReference type="SUPFAM" id="SSF75304">
    <property type="entry name" value="Amidase signature (AS) enzymes"/>
    <property type="match status" value="1"/>
</dbReference>
<dbReference type="EMBL" id="JALY01000026">
    <property type="protein sequence ID" value="POZ93518.1"/>
    <property type="molecule type" value="Genomic_DNA"/>
</dbReference>
<reference evidence="9 10" key="1">
    <citation type="submission" date="2014-01" db="EMBL/GenBank/DDBJ databases">
        <title>Comparative genomics of Petrotoga.</title>
        <authorList>
            <person name="Chow K."/>
            <person name="Charchuk R."/>
            <person name="Nesbo C.L."/>
        </authorList>
    </citation>
    <scope>NUCLEOTIDE SEQUENCE [LARGE SCALE GENOMIC DNA]</scope>
    <source>
        <strain evidence="9 10">DSM 16923</strain>
    </source>
</reference>
<comment type="caution">
    <text evidence="9">The sequence shown here is derived from an EMBL/GenBank/DDBJ whole genome shotgun (WGS) entry which is preliminary data.</text>
</comment>
<dbReference type="InterPro" id="IPR036928">
    <property type="entry name" value="AS_sf"/>
</dbReference>
<dbReference type="AlphaFoldDB" id="A0A2S5EKC9"/>
<dbReference type="Gene3D" id="3.90.1300.10">
    <property type="entry name" value="Amidase signature (AS) domain"/>
    <property type="match status" value="1"/>
</dbReference>
<dbReference type="EC" id="6.3.5.7" evidence="7"/>
<evidence type="ECO:0000256" key="4">
    <source>
        <dbReference type="ARBA" id="ARBA00022840"/>
    </source>
</evidence>
<name>A0A2S5EKC9_9BACT</name>
<sequence length="456" mass="50562">MIYLTLDDLVGKNVIEESIKRIYERDKEINSVLRIEKVEGNKDGNYFGIPFLVKDNILVEGTKTTNGSKILENYSSPYTATAVEKLLKAGFTVVGKTNMDEFAMGNTNEHSAFGPVKNPKDLKRVPGGSSGGSAAAVAAGYVPFSLGSDTGGSVRQPAAFCGVVGFKPSYGMISRYGLTAFSSSLDQIGVFANNVKDVRTVTEIMKGKDPKDSTTLEHDKDLVKNVDIDLSQTKICIPKVVYHENADDNVIKQFERVINFLRSKGAKVDIKDIPELEYSVAIYYIIAPAEASSNLSRYDGVKYGLRNHALGLNKMYKATREGGLGIEVKRRIMMGTFNLSSLYYDQYYSKASKVRKLLSNKMKEILNDYHLIMTPTSPVLPPKIGEKLKPLDYYLMDIFTIPANLTGSPAISIPFGDVQGLPFGIQFIGRYMKDEELLTIADNFFKETPRELKNYV</sequence>
<keyword evidence="2 7" id="KW-0436">Ligase</keyword>
<evidence type="ECO:0000313" key="9">
    <source>
        <dbReference type="EMBL" id="POZ93518.1"/>
    </source>
</evidence>
<proteinExistence type="inferred from homology"/>
<organism evidence="9 10">
    <name type="scientific">Petrotoga halophila DSM 16923</name>
    <dbReference type="NCBI Taxonomy" id="1122953"/>
    <lineage>
        <taxon>Bacteria</taxon>
        <taxon>Thermotogati</taxon>
        <taxon>Thermotogota</taxon>
        <taxon>Thermotogae</taxon>
        <taxon>Petrotogales</taxon>
        <taxon>Petrotogaceae</taxon>
        <taxon>Petrotoga</taxon>
    </lineage>
</organism>
<keyword evidence="10" id="KW-1185">Reference proteome</keyword>
<evidence type="ECO:0000313" key="10">
    <source>
        <dbReference type="Proteomes" id="UP000236950"/>
    </source>
</evidence>
<dbReference type="InterPro" id="IPR023631">
    <property type="entry name" value="Amidase_dom"/>
</dbReference>
<dbReference type="InterPro" id="IPR000120">
    <property type="entry name" value="Amidase"/>
</dbReference>
<dbReference type="Pfam" id="PF01425">
    <property type="entry name" value="Amidase"/>
    <property type="match status" value="1"/>
</dbReference>
<evidence type="ECO:0000256" key="3">
    <source>
        <dbReference type="ARBA" id="ARBA00022741"/>
    </source>
</evidence>
<protein>
    <recommendedName>
        <fullName evidence="7">Glutamyl-tRNA(Gln) amidotransferase subunit A</fullName>
        <shortName evidence="7">Glu-ADT subunit A</shortName>
        <ecNumber evidence="7">6.3.5.7</ecNumber>
    </recommendedName>
</protein>
<comment type="similarity">
    <text evidence="1 7">Belongs to the amidase family. GatA subfamily.</text>
</comment>
<accession>A0A2S5EKC9</accession>
<gene>
    <name evidence="7 9" type="primary">gatA</name>
    <name evidence="9" type="ORF">AA81_01280</name>
</gene>
<dbReference type="InterPro" id="IPR020556">
    <property type="entry name" value="Amidase_CS"/>
</dbReference>
<dbReference type="InterPro" id="IPR004412">
    <property type="entry name" value="GatA"/>
</dbReference>
<keyword evidence="5 7" id="KW-0648">Protein biosynthesis</keyword>
<evidence type="ECO:0000256" key="1">
    <source>
        <dbReference type="ARBA" id="ARBA00008069"/>
    </source>
</evidence>
<dbReference type="GO" id="GO:0006412">
    <property type="term" value="P:translation"/>
    <property type="evidence" value="ECO:0007669"/>
    <property type="project" value="UniProtKB-UniRule"/>
</dbReference>
<dbReference type="PANTHER" id="PTHR11895:SF151">
    <property type="entry name" value="GLUTAMYL-TRNA(GLN) AMIDOTRANSFERASE SUBUNIT A"/>
    <property type="match status" value="1"/>
</dbReference>
<dbReference type="PROSITE" id="PS00571">
    <property type="entry name" value="AMIDASES"/>
    <property type="match status" value="1"/>
</dbReference>
<feature type="active site" description="Acyl-ester intermediate" evidence="7">
    <location>
        <position position="153"/>
    </location>
</feature>
<evidence type="ECO:0000256" key="5">
    <source>
        <dbReference type="ARBA" id="ARBA00022917"/>
    </source>
</evidence>
<dbReference type="GO" id="GO:0005524">
    <property type="term" value="F:ATP binding"/>
    <property type="evidence" value="ECO:0007669"/>
    <property type="project" value="UniProtKB-KW"/>
</dbReference>
<keyword evidence="9" id="KW-0808">Transferase</keyword>
<comment type="subunit">
    <text evidence="7">Heterotrimer of A, B and C subunits.</text>
</comment>
<feature type="active site" description="Charge relay system" evidence="7">
    <location>
        <position position="129"/>
    </location>
</feature>
<keyword evidence="4 7" id="KW-0067">ATP-binding</keyword>
<keyword evidence="3 7" id="KW-0547">Nucleotide-binding</keyword>
<evidence type="ECO:0000256" key="2">
    <source>
        <dbReference type="ARBA" id="ARBA00022598"/>
    </source>
</evidence>